<keyword evidence="3" id="KW-1185">Reference proteome</keyword>
<name>B7FRW8_PHATC</name>
<dbReference type="AlphaFoldDB" id="B7FRW8"/>
<evidence type="ECO:0000313" key="3">
    <source>
        <dbReference type="Proteomes" id="UP000000759"/>
    </source>
</evidence>
<dbReference type="Proteomes" id="UP000000759">
    <property type="component" value="Chromosome 2"/>
</dbReference>
<dbReference type="InParanoid" id="B7FRW8"/>
<accession>B7FRW8</accession>
<feature type="compositionally biased region" description="Basic and acidic residues" evidence="1">
    <location>
        <begin position="212"/>
        <end position="240"/>
    </location>
</feature>
<dbReference type="HOGENOM" id="CLU_654649_0_0_1"/>
<feature type="region of interest" description="Disordered" evidence="1">
    <location>
        <begin position="195"/>
        <end position="249"/>
    </location>
</feature>
<sequence>MVWCCVAEPLGPEESAHLDILDDKYRGQRLAVGKSGIQPIPSNSAKPDPYDSLVSVTCPAGVRPGQMLQVNSLDGTRAVHALVPEGVRPGQTFIVEFPPQKVFGRVMQAEPVKPPPSFENSLDDWLTSEAQVPVATEQRNEETHGTLQPVPAWVAPSSAAPKRNEKGEAREPPVSPKLPENPVQSFLEKIEDFLAPTPDVVPAPMPKKSMARTKEGKKGTTRERKRPEVLARKDAVESRRQPSPPQSEAQQKLLLVHIPPGLTAGSFMQVEIPGEHRALMITVPPNTTSFHVAYTPLQAPPMTSAVSRTSATSHTPVTPQPVPANQKLLLVRVPSGTSAGTLMHVSVPDEPGRILAAQVPAGNVTEFHVSYEPHPRVDSHDRQAANTLRRSVIATHIVFAKLGLEQFFF</sequence>
<dbReference type="GeneID" id="7197090"/>
<proteinExistence type="predicted"/>
<evidence type="ECO:0000256" key="1">
    <source>
        <dbReference type="SAM" id="MobiDB-lite"/>
    </source>
</evidence>
<dbReference type="OrthoDB" id="49298at2759"/>
<dbReference type="RefSeq" id="XP_002177569.1">
    <property type="nucleotide sequence ID" value="XM_002177533.1"/>
</dbReference>
<protein>
    <submittedName>
        <fullName evidence="2">Uncharacterized protein</fullName>
    </submittedName>
</protein>
<evidence type="ECO:0000313" key="2">
    <source>
        <dbReference type="EMBL" id="EEC50383.1"/>
    </source>
</evidence>
<dbReference type="PaxDb" id="2850-Phatr43335"/>
<organism evidence="2 3">
    <name type="scientific">Phaeodactylum tricornutum (strain CCAP 1055/1)</name>
    <dbReference type="NCBI Taxonomy" id="556484"/>
    <lineage>
        <taxon>Eukaryota</taxon>
        <taxon>Sar</taxon>
        <taxon>Stramenopiles</taxon>
        <taxon>Ochrophyta</taxon>
        <taxon>Bacillariophyta</taxon>
        <taxon>Bacillariophyceae</taxon>
        <taxon>Bacillariophycidae</taxon>
        <taxon>Naviculales</taxon>
        <taxon>Phaeodactylaceae</taxon>
        <taxon>Phaeodactylum</taxon>
    </lineage>
</organism>
<reference evidence="2 3" key="1">
    <citation type="journal article" date="2008" name="Nature">
        <title>The Phaeodactylum genome reveals the evolutionary history of diatom genomes.</title>
        <authorList>
            <person name="Bowler C."/>
            <person name="Allen A.E."/>
            <person name="Badger J.H."/>
            <person name="Grimwood J."/>
            <person name="Jabbari K."/>
            <person name="Kuo A."/>
            <person name="Maheswari U."/>
            <person name="Martens C."/>
            <person name="Maumus F."/>
            <person name="Otillar R.P."/>
            <person name="Rayko E."/>
            <person name="Salamov A."/>
            <person name="Vandepoele K."/>
            <person name="Beszteri B."/>
            <person name="Gruber A."/>
            <person name="Heijde M."/>
            <person name="Katinka M."/>
            <person name="Mock T."/>
            <person name="Valentin K."/>
            <person name="Verret F."/>
            <person name="Berges J.A."/>
            <person name="Brownlee C."/>
            <person name="Cadoret J.P."/>
            <person name="Chiovitti A."/>
            <person name="Choi C.J."/>
            <person name="Coesel S."/>
            <person name="De Martino A."/>
            <person name="Detter J.C."/>
            <person name="Durkin C."/>
            <person name="Falciatore A."/>
            <person name="Fournet J."/>
            <person name="Haruta M."/>
            <person name="Huysman M.J."/>
            <person name="Jenkins B.D."/>
            <person name="Jiroutova K."/>
            <person name="Jorgensen R.E."/>
            <person name="Joubert Y."/>
            <person name="Kaplan A."/>
            <person name="Kroger N."/>
            <person name="Kroth P.G."/>
            <person name="La Roche J."/>
            <person name="Lindquist E."/>
            <person name="Lommer M."/>
            <person name="Martin-Jezequel V."/>
            <person name="Lopez P.J."/>
            <person name="Lucas S."/>
            <person name="Mangogna M."/>
            <person name="McGinnis K."/>
            <person name="Medlin L.K."/>
            <person name="Montsant A."/>
            <person name="Oudot-Le Secq M.P."/>
            <person name="Napoli C."/>
            <person name="Obornik M."/>
            <person name="Parker M.S."/>
            <person name="Petit J.L."/>
            <person name="Porcel B.M."/>
            <person name="Poulsen N."/>
            <person name="Robison M."/>
            <person name="Rychlewski L."/>
            <person name="Rynearson T.A."/>
            <person name="Schmutz J."/>
            <person name="Shapiro H."/>
            <person name="Siaut M."/>
            <person name="Stanley M."/>
            <person name="Sussman M.R."/>
            <person name="Taylor A.R."/>
            <person name="Vardi A."/>
            <person name="von Dassow P."/>
            <person name="Vyverman W."/>
            <person name="Willis A."/>
            <person name="Wyrwicz L.S."/>
            <person name="Rokhsar D.S."/>
            <person name="Weissenbach J."/>
            <person name="Armbrust E.V."/>
            <person name="Green B.R."/>
            <person name="Van de Peer Y."/>
            <person name="Grigoriev I.V."/>
        </authorList>
    </citation>
    <scope>NUCLEOTIDE SEQUENCE [LARGE SCALE GENOMIC DNA]</scope>
    <source>
        <strain evidence="2 3">CCAP 1055/1</strain>
    </source>
</reference>
<gene>
    <name evidence="2" type="ORF">PHATRDRAFT_43335</name>
</gene>
<reference evidence="3" key="2">
    <citation type="submission" date="2008-08" db="EMBL/GenBank/DDBJ databases">
        <authorList>
            <consortium name="Diatom Consortium"/>
            <person name="Grigoriev I."/>
            <person name="Grimwood J."/>
            <person name="Kuo A."/>
            <person name="Otillar R.P."/>
            <person name="Salamov A."/>
            <person name="Detter J.C."/>
            <person name="Lindquist E."/>
            <person name="Shapiro H."/>
            <person name="Lucas S."/>
            <person name="Glavina del Rio T."/>
            <person name="Pitluck S."/>
            <person name="Rokhsar D."/>
            <person name="Bowler C."/>
        </authorList>
    </citation>
    <scope>GENOME REANNOTATION</scope>
    <source>
        <strain evidence="3">CCAP 1055/1</strain>
    </source>
</reference>
<feature type="compositionally biased region" description="Basic and acidic residues" evidence="1">
    <location>
        <begin position="162"/>
        <end position="171"/>
    </location>
</feature>
<feature type="region of interest" description="Disordered" evidence="1">
    <location>
        <begin position="134"/>
        <end position="181"/>
    </location>
</feature>
<dbReference type="EMBL" id="CM000606">
    <property type="protein sequence ID" value="EEC50383.1"/>
    <property type="molecule type" value="Genomic_DNA"/>
</dbReference>
<dbReference type="KEGG" id="pti:PHATRDRAFT_43335"/>
<feature type="compositionally biased region" description="Low complexity" evidence="1">
    <location>
        <begin position="149"/>
        <end position="161"/>
    </location>
</feature>